<evidence type="ECO:0000256" key="2">
    <source>
        <dbReference type="ARBA" id="ARBA00023315"/>
    </source>
</evidence>
<comment type="similarity">
    <text evidence="3">Belongs to the acetyltransferase family. RimJ subfamily.</text>
</comment>
<sequence>MSTTSGTEIETTASSTQINEQLIRIRGMGPFQVSPSIWLTPIVLPDAAEQNRIFNINDSFYKGLYSTGVTFPFSMEASVGFVKRLEEKRVKEGICYAWVIRTEVNGPMIGLLALEPFDHEDIYPCLRGKEPVAKGAETIHDGNEEKEDVLSCGGFGYWLSPEHGGKGVMTEVVDFALTKMARQEFGYDRVHGEAWTDNVESRRVMERVGMRPAVGVPVFVPKFDAMKDIAHYIYDTRSYP</sequence>
<proteinExistence type="inferred from homology"/>
<dbReference type="EMBL" id="JAAAUQ010000285">
    <property type="protein sequence ID" value="KAF9151891.1"/>
    <property type="molecule type" value="Genomic_DNA"/>
</dbReference>
<evidence type="ECO:0000256" key="1">
    <source>
        <dbReference type="ARBA" id="ARBA00022679"/>
    </source>
</evidence>
<dbReference type="PANTHER" id="PTHR43792">
    <property type="entry name" value="GNAT FAMILY, PUTATIVE (AFU_ORTHOLOGUE AFUA_3G00765)-RELATED-RELATED"/>
    <property type="match status" value="1"/>
</dbReference>
<keyword evidence="1" id="KW-0808">Transferase</keyword>
<protein>
    <recommendedName>
        <fullName evidence="4">N-acetyltransferase domain-containing protein</fullName>
    </recommendedName>
</protein>
<evidence type="ECO:0000259" key="4">
    <source>
        <dbReference type="Pfam" id="PF13302"/>
    </source>
</evidence>
<dbReference type="Pfam" id="PF13302">
    <property type="entry name" value="Acetyltransf_3"/>
    <property type="match status" value="1"/>
</dbReference>
<dbReference type="Gene3D" id="3.40.630.30">
    <property type="match status" value="1"/>
</dbReference>
<keyword evidence="2" id="KW-0012">Acyltransferase</keyword>
<dbReference type="Proteomes" id="UP000748756">
    <property type="component" value="Unassembled WGS sequence"/>
</dbReference>
<keyword evidence="6" id="KW-1185">Reference proteome</keyword>
<dbReference type="AlphaFoldDB" id="A0A9P5S2V7"/>
<dbReference type="SUPFAM" id="SSF55729">
    <property type="entry name" value="Acyl-CoA N-acyltransferases (Nat)"/>
    <property type="match status" value="1"/>
</dbReference>
<evidence type="ECO:0000313" key="6">
    <source>
        <dbReference type="Proteomes" id="UP000748756"/>
    </source>
</evidence>
<feature type="domain" description="N-acetyltransferase" evidence="4">
    <location>
        <begin position="65"/>
        <end position="211"/>
    </location>
</feature>
<dbReference type="PANTHER" id="PTHR43792:SF8">
    <property type="entry name" value="[RIBOSOMAL PROTEIN US5]-ALANINE N-ACETYLTRANSFERASE"/>
    <property type="match status" value="1"/>
</dbReference>
<evidence type="ECO:0000313" key="5">
    <source>
        <dbReference type="EMBL" id="KAF9151891.1"/>
    </source>
</evidence>
<gene>
    <name evidence="5" type="ORF">BG015_006088</name>
</gene>
<dbReference type="InterPro" id="IPR051531">
    <property type="entry name" value="N-acetyltransferase"/>
</dbReference>
<dbReference type="GO" id="GO:0016747">
    <property type="term" value="F:acyltransferase activity, transferring groups other than amino-acyl groups"/>
    <property type="evidence" value="ECO:0007669"/>
    <property type="project" value="InterPro"/>
</dbReference>
<accession>A0A9P5S2V7</accession>
<reference evidence="5" key="1">
    <citation type="journal article" date="2020" name="Fungal Divers.">
        <title>Resolving the Mortierellaceae phylogeny through synthesis of multi-gene phylogenetics and phylogenomics.</title>
        <authorList>
            <person name="Vandepol N."/>
            <person name="Liber J."/>
            <person name="Desiro A."/>
            <person name="Na H."/>
            <person name="Kennedy M."/>
            <person name="Barry K."/>
            <person name="Grigoriev I.V."/>
            <person name="Miller A.N."/>
            <person name="O'Donnell K."/>
            <person name="Stajich J.E."/>
            <person name="Bonito G."/>
        </authorList>
    </citation>
    <scope>NUCLEOTIDE SEQUENCE</scope>
    <source>
        <strain evidence="5">NRRL 6426</strain>
    </source>
</reference>
<comment type="caution">
    <text evidence="5">The sequence shown here is derived from an EMBL/GenBank/DDBJ whole genome shotgun (WGS) entry which is preliminary data.</text>
</comment>
<dbReference type="InterPro" id="IPR000182">
    <property type="entry name" value="GNAT_dom"/>
</dbReference>
<dbReference type="OrthoDB" id="630895at2759"/>
<evidence type="ECO:0000256" key="3">
    <source>
        <dbReference type="ARBA" id="ARBA00038502"/>
    </source>
</evidence>
<name>A0A9P5S2V7_9FUNG</name>
<organism evidence="5 6">
    <name type="scientific">Linnemannia schmuckeri</name>
    <dbReference type="NCBI Taxonomy" id="64567"/>
    <lineage>
        <taxon>Eukaryota</taxon>
        <taxon>Fungi</taxon>
        <taxon>Fungi incertae sedis</taxon>
        <taxon>Mucoromycota</taxon>
        <taxon>Mortierellomycotina</taxon>
        <taxon>Mortierellomycetes</taxon>
        <taxon>Mortierellales</taxon>
        <taxon>Mortierellaceae</taxon>
        <taxon>Linnemannia</taxon>
    </lineage>
</organism>
<dbReference type="InterPro" id="IPR016181">
    <property type="entry name" value="Acyl_CoA_acyltransferase"/>
</dbReference>